<comment type="similarity">
    <text evidence="2">Belongs to the ODF2 family.</text>
</comment>
<evidence type="ECO:0008006" key="10">
    <source>
        <dbReference type="Google" id="ProtNLM"/>
    </source>
</evidence>
<evidence type="ECO:0000256" key="7">
    <source>
        <dbReference type="SAM" id="MobiDB-lite"/>
    </source>
</evidence>
<comment type="subcellular location">
    <subcellularLocation>
        <location evidence="1">Cytoplasm</location>
        <location evidence="1">Cytoskeleton</location>
        <location evidence="1">Microtubule organizing center</location>
        <location evidence="1">Centrosome</location>
    </subcellularLocation>
</comment>
<evidence type="ECO:0000313" key="8">
    <source>
        <dbReference type="EMBL" id="KAK1123937.1"/>
    </source>
</evidence>
<organism evidence="8 9">
    <name type="scientific">Melipona bicolor</name>
    <dbReference type="NCBI Taxonomy" id="60889"/>
    <lineage>
        <taxon>Eukaryota</taxon>
        <taxon>Metazoa</taxon>
        <taxon>Ecdysozoa</taxon>
        <taxon>Arthropoda</taxon>
        <taxon>Hexapoda</taxon>
        <taxon>Insecta</taxon>
        <taxon>Pterygota</taxon>
        <taxon>Neoptera</taxon>
        <taxon>Endopterygota</taxon>
        <taxon>Hymenoptera</taxon>
        <taxon>Apocrita</taxon>
        <taxon>Aculeata</taxon>
        <taxon>Apoidea</taxon>
        <taxon>Anthophila</taxon>
        <taxon>Apidae</taxon>
        <taxon>Melipona</taxon>
    </lineage>
</organism>
<proteinExistence type="inferred from homology"/>
<dbReference type="Gene3D" id="1.10.287.1490">
    <property type="match status" value="1"/>
</dbReference>
<comment type="caution">
    <text evidence="8">The sequence shown here is derived from an EMBL/GenBank/DDBJ whole genome shotgun (WGS) entry which is preliminary data.</text>
</comment>
<feature type="region of interest" description="Disordered" evidence="7">
    <location>
        <begin position="222"/>
        <end position="277"/>
    </location>
</feature>
<keyword evidence="5" id="KW-0206">Cytoskeleton</keyword>
<evidence type="ECO:0000256" key="1">
    <source>
        <dbReference type="ARBA" id="ARBA00004300"/>
    </source>
</evidence>
<dbReference type="PANTHER" id="PTHR23162">
    <property type="entry name" value="OUTER DENSE FIBER OF SPERM TAILS 2"/>
    <property type="match status" value="1"/>
</dbReference>
<gene>
    <name evidence="8" type="ORF">K0M31_006967</name>
</gene>
<evidence type="ECO:0000256" key="5">
    <source>
        <dbReference type="ARBA" id="ARBA00023212"/>
    </source>
</evidence>
<dbReference type="EMBL" id="JAHYIQ010000019">
    <property type="protein sequence ID" value="KAK1123937.1"/>
    <property type="molecule type" value="Genomic_DNA"/>
</dbReference>
<evidence type="ECO:0000256" key="4">
    <source>
        <dbReference type="ARBA" id="ARBA00023054"/>
    </source>
</evidence>
<accession>A0AA40FS05</accession>
<feature type="compositionally biased region" description="Polar residues" evidence="7">
    <location>
        <begin position="8"/>
        <end position="22"/>
    </location>
</feature>
<evidence type="ECO:0000313" key="9">
    <source>
        <dbReference type="Proteomes" id="UP001177670"/>
    </source>
</evidence>
<dbReference type="GO" id="GO:0005813">
    <property type="term" value="C:centrosome"/>
    <property type="evidence" value="ECO:0007669"/>
    <property type="project" value="UniProtKB-SubCell"/>
</dbReference>
<evidence type="ECO:0000256" key="3">
    <source>
        <dbReference type="ARBA" id="ARBA00022490"/>
    </source>
</evidence>
<dbReference type="PANTHER" id="PTHR23162:SF10">
    <property type="entry name" value="FI13205P"/>
    <property type="match status" value="1"/>
</dbReference>
<feature type="coiled-coil region" evidence="6">
    <location>
        <begin position="294"/>
        <end position="328"/>
    </location>
</feature>
<feature type="coiled-coil region" evidence="6">
    <location>
        <begin position="948"/>
        <end position="1141"/>
    </location>
</feature>
<keyword evidence="4 6" id="KW-0175">Coiled coil</keyword>
<evidence type="ECO:0000256" key="6">
    <source>
        <dbReference type="SAM" id="Coils"/>
    </source>
</evidence>
<keyword evidence="9" id="KW-1185">Reference proteome</keyword>
<evidence type="ECO:0000256" key="2">
    <source>
        <dbReference type="ARBA" id="ARBA00009316"/>
    </source>
</evidence>
<name>A0AA40FS05_9HYME</name>
<dbReference type="GO" id="GO:1902017">
    <property type="term" value="P:regulation of cilium assembly"/>
    <property type="evidence" value="ECO:0007669"/>
    <property type="project" value="TreeGrafter"/>
</dbReference>
<dbReference type="Proteomes" id="UP001177670">
    <property type="component" value="Unassembled WGS sequence"/>
</dbReference>
<feature type="coiled-coil region" evidence="6">
    <location>
        <begin position="670"/>
        <end position="711"/>
    </location>
</feature>
<protein>
    <recommendedName>
        <fullName evidence="10">Outer dense fiber protein 2</fullName>
    </recommendedName>
</protein>
<keyword evidence="3" id="KW-0963">Cytoplasm</keyword>
<dbReference type="InterPro" id="IPR026099">
    <property type="entry name" value="Odf2-rel"/>
</dbReference>
<reference evidence="8" key="1">
    <citation type="submission" date="2021-10" db="EMBL/GenBank/DDBJ databases">
        <title>Melipona bicolor Genome sequencing and assembly.</title>
        <authorList>
            <person name="Araujo N.S."/>
            <person name="Arias M.C."/>
        </authorList>
    </citation>
    <scope>NUCLEOTIDE SEQUENCE</scope>
    <source>
        <strain evidence="8">USP_2M_L1-L4_2017</strain>
        <tissue evidence="8">Whole body</tissue>
    </source>
</reference>
<sequence>MKKRRPCTWNTSRSSVNSPTSLRTRELDGLPVKIKSFHDLKRLKRDSPKLYKKSAEYKEPSLKRDAFGSLESLFDLKKPLNLPDVCSLTIEHHQEGHIVPFKSKNPKNSKTFLKLLSLQQVDLEPHILERTYETDDFNSTPKEIKQESNFETLKTLRDIENLGQEEKEPEKNMADEDVKIQEFPDENVEEDVREVEEDVQEVEEDVQEVEEDVQEVEEDIQEVEQVEEPSKEKEEIESVTVSVAKSTPEDKEERPPSYPLPPGVGEGAPIKFGGRNESILSSSPLTDSAVMMEMKKADDRCVVLAKEIEQLKQEIATLTTKKDLTDEDTLIIHEKQDQVMKKLTEFEQITRKLQRLLGLSDISSTTFAKMFDMQPIMKSSTIIAEEEEFEIIKEKVDMIDKRTDVEIEKLRERFDLPQIEYPEDQLPRVIVCGNTEDEIPKIVVADSKKKGKDRCLQSLTGKLTESLTMQEKLVLENAQLEGGKYKLEEALLEKDTAVESLQRKVCGLQAEMRIVVKENVELTRQLACLNQRMTSPCCHTPCCPGGISSEVSSPSPLRSISYTNTLQQDDDYCRCKCCIQPQTADTLSPVANTVCVRLSHTYLPSGDSPRLAGGASITGVCVTSGASSQIDMCCRSPATVKTPCTGPSPPPRGTCPAEIENKLAAYGNSTKQLEQQLGSMECEVRNMQIELANVQRERQQLEQQRKLLKCTGPCAPCGCCPPSPLTLQTPNGSPAYLPPVPVVQPPSIPLPKIPPAPSATCTGPCVNAPMGASTCPQQQLRDLREQYARLQDDYKNKLCEVSCLRTDADKLKQQIREAIEEKEKLEIKLVDVQERLKAMEAEKEKYEGFKEQMVEQEQALIVFKQRFREAQDELEELRSLIQDQAAQLEDYRNKYLQAQQQVEEQRRQLDLMEMDNARMNENVTLEIGRVKNQFQEKLAELAPLPDILKQTQVKLQEAQQMRLVAERNCEDLSREVIGCKDKIQTLQNQLDVLRQEHQAMQDERGHGSGRFDELERKNTELRHENERMKNTLARFEEHDAQLQKRIDEKMHEVTQLTAMLEQVREDSARQVARTKERCETIRRSMQGQIAEMERQLAQCRATARAAQKDRDEIRQKMQGQINNLNEAFEQAQGRIRSLQGHVNYLKTSYSNIFKGQGEMPPGVLPGEAGFDSCDCNY</sequence>
<feature type="region of interest" description="Disordered" evidence="7">
    <location>
        <begin position="1"/>
        <end position="22"/>
    </location>
</feature>
<dbReference type="AlphaFoldDB" id="A0AA40FS05"/>
<feature type="coiled-coil region" evidence="6">
    <location>
        <begin position="780"/>
        <end position="922"/>
    </location>
</feature>